<feature type="transmembrane region" description="Helical" evidence="1">
    <location>
        <begin position="268"/>
        <end position="286"/>
    </location>
</feature>
<keyword evidence="1" id="KW-0812">Transmembrane</keyword>
<dbReference type="Proteomes" id="UP001597383">
    <property type="component" value="Unassembled WGS sequence"/>
</dbReference>
<name>A0ABW4VXA0_9BACI</name>
<dbReference type="RefSeq" id="WP_377555454.1">
    <property type="nucleotide sequence ID" value="NZ_JBHUHQ010000013.1"/>
</dbReference>
<proteinExistence type="predicted"/>
<dbReference type="Pfam" id="PF14158">
    <property type="entry name" value="YndJ"/>
    <property type="match status" value="1"/>
</dbReference>
<keyword evidence="1" id="KW-0472">Membrane</keyword>
<feature type="transmembrane region" description="Helical" evidence="1">
    <location>
        <begin position="52"/>
        <end position="70"/>
    </location>
</feature>
<dbReference type="EMBL" id="JBHUHQ010000013">
    <property type="protein sequence ID" value="MFD2043882.1"/>
    <property type="molecule type" value="Genomic_DNA"/>
</dbReference>
<evidence type="ECO:0000256" key="1">
    <source>
        <dbReference type="SAM" id="Phobius"/>
    </source>
</evidence>
<feature type="transmembrane region" description="Helical" evidence="1">
    <location>
        <begin position="198"/>
        <end position="216"/>
    </location>
</feature>
<gene>
    <name evidence="2" type="ORF">ACFSJF_06390</name>
</gene>
<keyword evidence="3" id="KW-1185">Reference proteome</keyword>
<evidence type="ECO:0000313" key="3">
    <source>
        <dbReference type="Proteomes" id="UP001597383"/>
    </source>
</evidence>
<protein>
    <submittedName>
        <fullName evidence="2">YndJ family protein</fullName>
    </submittedName>
</protein>
<feature type="transmembrane region" description="Helical" evidence="1">
    <location>
        <begin position="111"/>
        <end position="128"/>
    </location>
</feature>
<keyword evidence="1" id="KW-1133">Transmembrane helix</keyword>
<feature type="transmembrane region" description="Helical" evidence="1">
    <location>
        <begin position="171"/>
        <end position="192"/>
    </location>
</feature>
<evidence type="ECO:0000313" key="2">
    <source>
        <dbReference type="EMBL" id="MFD2043882.1"/>
    </source>
</evidence>
<feature type="transmembrane region" description="Helical" evidence="1">
    <location>
        <begin position="228"/>
        <end position="248"/>
    </location>
</feature>
<comment type="caution">
    <text evidence="2">The sequence shown here is derived from an EMBL/GenBank/DDBJ whole genome shotgun (WGS) entry which is preliminary data.</text>
</comment>
<feature type="transmembrane region" description="Helical" evidence="1">
    <location>
        <begin position="24"/>
        <end position="45"/>
    </location>
</feature>
<sequence length="533" mass="60540">MTFRNLAMINSIVLLLIFSQIDPWYSVLLTVAQTVFVPFTLHLVLRDHKINTPLFCFAIFSSVAIFTLQVTDQSVFDPILAMIYFGFTMAIALIGLRRFLHRGFEQLEEGLIDAGLIYLAIGGGWFFAFEVGIDTGFSSILTWLTAIHFHYSAFLLPIFVGFLGRLYKPKLYLIIGFLILVSPIIVALGITFSPIIEVLSVILYIIGIYGLIVLTYRTPFHVSLQKWLIRISFAAVGITILFSLLYAVGNSTKLFTVTIDFMLRFHGITNAVVFASIGIIGWYIFLPPTTYKKRSFPISSLRGGGTIGEDFFKGKEDNQHYQGLVDNMAVYEPTIDVATLSPTIKDFYENTNQYRLFAEVKWKGWFRPFAAIYRAISRTTRQLNLPLSSKRMEMTGDITSINDELDGRNETRAWLRKADGETVFVALYSYHQTDGKTYMNIALPLPGSTMVGVLHLKQKGSHLELSSKQASRTETDPGIYLAIREYLLKLPLEEDFQVKEIEHGVLQAQHHMKIFTFPFLTINYEIHHDTKMA</sequence>
<organism evidence="2 3">
    <name type="scientific">Ornithinibacillus salinisoli</name>
    <dbReference type="NCBI Taxonomy" id="1848459"/>
    <lineage>
        <taxon>Bacteria</taxon>
        <taxon>Bacillati</taxon>
        <taxon>Bacillota</taxon>
        <taxon>Bacilli</taxon>
        <taxon>Bacillales</taxon>
        <taxon>Bacillaceae</taxon>
        <taxon>Ornithinibacillus</taxon>
    </lineage>
</organism>
<dbReference type="InterPro" id="IPR025450">
    <property type="entry name" value="YndJ-like"/>
</dbReference>
<feature type="transmembrane region" description="Helical" evidence="1">
    <location>
        <begin position="82"/>
        <end position="99"/>
    </location>
</feature>
<reference evidence="3" key="1">
    <citation type="journal article" date="2019" name="Int. J. Syst. Evol. Microbiol.">
        <title>The Global Catalogue of Microorganisms (GCM) 10K type strain sequencing project: providing services to taxonomists for standard genome sequencing and annotation.</title>
        <authorList>
            <consortium name="The Broad Institute Genomics Platform"/>
            <consortium name="The Broad Institute Genome Sequencing Center for Infectious Disease"/>
            <person name="Wu L."/>
            <person name="Ma J."/>
        </authorList>
    </citation>
    <scope>NUCLEOTIDE SEQUENCE [LARGE SCALE GENOMIC DNA]</scope>
    <source>
        <strain evidence="3">R28</strain>
    </source>
</reference>
<feature type="transmembrane region" description="Helical" evidence="1">
    <location>
        <begin position="140"/>
        <end position="164"/>
    </location>
</feature>
<accession>A0ABW4VXA0</accession>